<feature type="compositionally biased region" description="Polar residues" evidence="1">
    <location>
        <begin position="129"/>
        <end position="140"/>
    </location>
</feature>
<reference evidence="2 3" key="1">
    <citation type="submission" date="2019-01" db="EMBL/GenBank/DDBJ databases">
        <title>Sequencing of cultivated peanut Arachis hypogaea provides insights into genome evolution and oil improvement.</title>
        <authorList>
            <person name="Chen X."/>
        </authorList>
    </citation>
    <scope>NUCLEOTIDE SEQUENCE [LARGE SCALE GENOMIC DNA]</scope>
    <source>
        <strain evidence="3">cv. Fuhuasheng</strain>
        <tissue evidence="2">Leaves</tissue>
    </source>
</reference>
<keyword evidence="3" id="KW-1185">Reference proteome</keyword>
<comment type="caution">
    <text evidence="2">The sequence shown here is derived from an EMBL/GenBank/DDBJ whole genome shotgun (WGS) entry which is preliminary data.</text>
</comment>
<feature type="compositionally biased region" description="Basic residues" evidence="1">
    <location>
        <begin position="51"/>
        <end position="66"/>
    </location>
</feature>
<feature type="compositionally biased region" description="Basic and acidic residues" evidence="1">
    <location>
        <begin position="19"/>
        <end position="45"/>
    </location>
</feature>
<dbReference type="AlphaFoldDB" id="A0A445DSF5"/>
<organism evidence="2 3">
    <name type="scientific">Arachis hypogaea</name>
    <name type="common">Peanut</name>
    <dbReference type="NCBI Taxonomy" id="3818"/>
    <lineage>
        <taxon>Eukaryota</taxon>
        <taxon>Viridiplantae</taxon>
        <taxon>Streptophyta</taxon>
        <taxon>Embryophyta</taxon>
        <taxon>Tracheophyta</taxon>
        <taxon>Spermatophyta</taxon>
        <taxon>Magnoliopsida</taxon>
        <taxon>eudicotyledons</taxon>
        <taxon>Gunneridae</taxon>
        <taxon>Pentapetalae</taxon>
        <taxon>rosids</taxon>
        <taxon>fabids</taxon>
        <taxon>Fabales</taxon>
        <taxon>Fabaceae</taxon>
        <taxon>Papilionoideae</taxon>
        <taxon>50 kb inversion clade</taxon>
        <taxon>dalbergioids sensu lato</taxon>
        <taxon>Dalbergieae</taxon>
        <taxon>Pterocarpus clade</taxon>
        <taxon>Arachis</taxon>
    </lineage>
</organism>
<feature type="region of interest" description="Disordered" evidence="1">
    <location>
        <begin position="129"/>
        <end position="150"/>
    </location>
</feature>
<name>A0A445DSF5_ARAHY</name>
<dbReference type="Proteomes" id="UP000289738">
    <property type="component" value="Chromosome A03"/>
</dbReference>
<dbReference type="EMBL" id="SDMP01000003">
    <property type="protein sequence ID" value="RYR66051.1"/>
    <property type="molecule type" value="Genomic_DNA"/>
</dbReference>
<proteinExistence type="predicted"/>
<evidence type="ECO:0000313" key="3">
    <source>
        <dbReference type="Proteomes" id="UP000289738"/>
    </source>
</evidence>
<protein>
    <submittedName>
        <fullName evidence="2">Uncharacterized protein</fullName>
    </submittedName>
</protein>
<evidence type="ECO:0000313" key="2">
    <source>
        <dbReference type="EMBL" id="RYR66051.1"/>
    </source>
</evidence>
<sequence>MEALETQDMDASKKNYKKSNIEENNLKNNLEENIRREREGMKLMERLQGTGKKRASPVGKKKRKKLKEMSASMASKRHKLMENNDLESAVSSTDLRVPKKNHVRFVEEENYADEVLSFMEQLLNDEDLSQTPSISNSINSEQDEELGHPKAKRVRGPTLLKKIWNMPYEKTIDVQFNNQPSYKKRRQKTC</sequence>
<accession>A0A445DSF5</accession>
<feature type="region of interest" description="Disordered" evidence="1">
    <location>
        <begin position="1"/>
        <end position="66"/>
    </location>
</feature>
<evidence type="ECO:0000256" key="1">
    <source>
        <dbReference type="SAM" id="MobiDB-lite"/>
    </source>
</evidence>
<gene>
    <name evidence="2" type="ORF">Ahy_A03g011993</name>
</gene>